<proteinExistence type="predicted"/>
<sequence>MPAETPSWTIRHFSRANPAGPGQGSVPALLRRIADSIEAYAGIEVQDLVLHNEITADGDWWSATVYFHDPSDSNEPDTGPDV</sequence>
<accession>A0ABU5JC63</accession>
<dbReference type="RefSeq" id="WP_322440359.1">
    <property type="nucleotide sequence ID" value="NZ_JAXOTQ010000012.1"/>
</dbReference>
<name>A0ABU5JC63_9ACTN</name>
<evidence type="ECO:0000313" key="1">
    <source>
        <dbReference type="EMBL" id="MDZ5490133.1"/>
    </source>
</evidence>
<reference evidence="1 2" key="1">
    <citation type="submission" date="2023-12" db="EMBL/GenBank/DDBJ databases">
        <title>Micromonospora sp. nov., isolated from Atacama Desert.</title>
        <authorList>
            <person name="Carro L."/>
            <person name="Golinska P."/>
            <person name="Klenk H.-P."/>
            <person name="Goodfellow M."/>
        </authorList>
    </citation>
    <scope>NUCLEOTIDE SEQUENCE [LARGE SCALE GENOMIC DNA]</scope>
    <source>
        <strain evidence="1 2">4G53</strain>
    </source>
</reference>
<evidence type="ECO:0008006" key="3">
    <source>
        <dbReference type="Google" id="ProtNLM"/>
    </source>
</evidence>
<organism evidence="1 2">
    <name type="scientific">Micromonospora sicca</name>
    <dbReference type="NCBI Taxonomy" id="2202420"/>
    <lineage>
        <taxon>Bacteria</taxon>
        <taxon>Bacillati</taxon>
        <taxon>Actinomycetota</taxon>
        <taxon>Actinomycetes</taxon>
        <taxon>Micromonosporales</taxon>
        <taxon>Micromonosporaceae</taxon>
        <taxon>Micromonospora</taxon>
    </lineage>
</organism>
<evidence type="ECO:0000313" key="2">
    <source>
        <dbReference type="Proteomes" id="UP001290101"/>
    </source>
</evidence>
<comment type="caution">
    <text evidence="1">The sequence shown here is derived from an EMBL/GenBank/DDBJ whole genome shotgun (WGS) entry which is preliminary data.</text>
</comment>
<gene>
    <name evidence="1" type="ORF">U2F25_11755</name>
</gene>
<dbReference type="Proteomes" id="UP001290101">
    <property type="component" value="Unassembled WGS sequence"/>
</dbReference>
<dbReference type="EMBL" id="JAXOTQ010000012">
    <property type="protein sequence ID" value="MDZ5490133.1"/>
    <property type="molecule type" value="Genomic_DNA"/>
</dbReference>
<protein>
    <recommendedName>
        <fullName evidence="3">Tautomerase family protein</fullName>
    </recommendedName>
</protein>
<keyword evidence="2" id="KW-1185">Reference proteome</keyword>